<sequence>MATISGGGVSPTHRGSSGFPLRAPERTFLCRTGRKQQQQQQQQPKKKNDEPSLEPLRSVISIVEVDDTSLALPSVNQYRSGQQRVLDQVQTVRRTKSRHSSTRSGSTSLSPTSPVYDSVFADASKSQSNMSNGSVFFGNGFSKAPLRLSTWLLVKYARSQELITFHCKHMYPLALQLSLEKSSNWHTVTGIKGSTVKRGMITAASMHQYDKSYAPIGSMAVGQTNTSRSEPDMAWQQRVPKCSLPPQRLPSSRGPYKTWEKGGSQFIVSTVTQPQPQPNFTMNGTSQNKTNTQFVYGQADTSKASSKPTIPKGSPKGKGDSGYNGNSGVADISMKEAVEYLSSDGEMFQHWGASYIQHNAFIDDKAKEEVLKFNGVLPLVGLLRSPSSQVNQTALAALRNLSFKSNRTKEEIHRCGGITEAVALLRNTDSAETQKQLTGLLWNLSSEDSLKPDLLKTALPVLMERVILPYTTSPDGARSDPELFFHATGCLRNLSSTKQSNRQAMRKCRGLVDSLVSYVKDCVDAGRPDDKSVENCVCILHNLTFQLEAEAPALFSRITALAKTVDKSHSPSDTGPIGCFSPQSKSLELERPFDFPVVEDPQPSGAGWLIHSKNMENYLSLLATSQQEETQEAACGALQNLTTHEGIVSSVMSQIIVRKLNGLKVISPLLRSDKVNLQRSTVALVGNLTKNPNLHSTIAHKALPGLLGILGAGTKGGNESDDTLAMVCQTANCLLMKEPEMGKRLLNNDLIRSLNELSQNEYFPKTKKAAGLLLYNLWSEKDLQSFLKKQGMSKSSFVNDITTAVHRSVQI</sequence>
<feature type="non-terminal residue" evidence="1">
    <location>
        <position position="811"/>
    </location>
</feature>
<accession>A0ACB8WRC4</accession>
<reference evidence="1" key="1">
    <citation type="submission" date="2022-04" db="EMBL/GenBank/DDBJ databases">
        <title>Jade perch genome.</title>
        <authorList>
            <person name="Chao B."/>
        </authorList>
    </citation>
    <scope>NUCLEOTIDE SEQUENCE</scope>
    <source>
        <strain evidence="1">CB-2022</strain>
    </source>
</reference>
<protein>
    <submittedName>
        <fullName evidence="1">Uncharacterized protein</fullName>
    </submittedName>
</protein>
<evidence type="ECO:0000313" key="1">
    <source>
        <dbReference type="EMBL" id="KAI3369847.1"/>
    </source>
</evidence>
<name>A0ACB8WRC4_9TELE</name>
<organism evidence="1 2">
    <name type="scientific">Scortum barcoo</name>
    <name type="common">barcoo grunter</name>
    <dbReference type="NCBI Taxonomy" id="214431"/>
    <lineage>
        <taxon>Eukaryota</taxon>
        <taxon>Metazoa</taxon>
        <taxon>Chordata</taxon>
        <taxon>Craniata</taxon>
        <taxon>Vertebrata</taxon>
        <taxon>Euteleostomi</taxon>
        <taxon>Actinopterygii</taxon>
        <taxon>Neopterygii</taxon>
        <taxon>Teleostei</taxon>
        <taxon>Neoteleostei</taxon>
        <taxon>Acanthomorphata</taxon>
        <taxon>Eupercaria</taxon>
        <taxon>Centrarchiformes</taxon>
        <taxon>Terapontoidei</taxon>
        <taxon>Terapontidae</taxon>
        <taxon>Scortum</taxon>
    </lineage>
</organism>
<evidence type="ECO:0000313" key="2">
    <source>
        <dbReference type="Proteomes" id="UP000831701"/>
    </source>
</evidence>
<keyword evidence="2" id="KW-1185">Reference proteome</keyword>
<gene>
    <name evidence="1" type="ORF">L3Q82_024656</name>
</gene>
<proteinExistence type="predicted"/>
<dbReference type="Proteomes" id="UP000831701">
    <property type="component" value="Chromosome 7"/>
</dbReference>
<comment type="caution">
    <text evidence="1">The sequence shown here is derived from an EMBL/GenBank/DDBJ whole genome shotgun (WGS) entry which is preliminary data.</text>
</comment>
<dbReference type="EMBL" id="CM041537">
    <property type="protein sequence ID" value="KAI3369847.1"/>
    <property type="molecule type" value="Genomic_DNA"/>
</dbReference>